<dbReference type="Pfam" id="PF07727">
    <property type="entry name" value="RVT_2"/>
    <property type="match status" value="1"/>
</dbReference>
<protein>
    <submittedName>
        <fullName evidence="3">Retrovirus-related Pol polyprotein from transposon TNT 1-94</fullName>
    </submittedName>
</protein>
<dbReference type="AlphaFoldDB" id="A0A6L2LRA2"/>
<evidence type="ECO:0000259" key="2">
    <source>
        <dbReference type="Pfam" id="PF07727"/>
    </source>
</evidence>
<feature type="domain" description="Reverse transcriptase Ty1/copia-type" evidence="2">
    <location>
        <begin position="141"/>
        <end position="289"/>
    </location>
</feature>
<accession>A0A6L2LRA2</accession>
<comment type="caution">
    <text evidence="3">The sequence shown here is derived from an EMBL/GenBank/DDBJ whole genome shotgun (WGS) entry which is preliminary data.</text>
</comment>
<evidence type="ECO:0000313" key="3">
    <source>
        <dbReference type="EMBL" id="GEU63770.1"/>
    </source>
</evidence>
<dbReference type="EMBL" id="BKCJ010004906">
    <property type="protein sequence ID" value="GEU63770.1"/>
    <property type="molecule type" value="Genomic_DNA"/>
</dbReference>
<name>A0A6L2LRA2_TANCI</name>
<dbReference type="PANTHER" id="PTHR11439">
    <property type="entry name" value="GAG-POL-RELATED RETROTRANSPOSON"/>
    <property type="match status" value="1"/>
</dbReference>
<dbReference type="PANTHER" id="PTHR11439:SF483">
    <property type="entry name" value="PEPTIDE SYNTHASE GLIP-LIKE, PUTATIVE (AFU_ORTHOLOGUE AFUA_3G12920)-RELATED"/>
    <property type="match status" value="1"/>
</dbReference>
<reference evidence="3" key="1">
    <citation type="journal article" date="2019" name="Sci. Rep.">
        <title>Draft genome of Tanacetum cinerariifolium, the natural source of mosquito coil.</title>
        <authorList>
            <person name="Yamashiro T."/>
            <person name="Shiraishi A."/>
            <person name="Satake H."/>
            <person name="Nakayama K."/>
        </authorList>
    </citation>
    <scope>NUCLEOTIDE SEQUENCE</scope>
</reference>
<feature type="region of interest" description="Disordered" evidence="1">
    <location>
        <begin position="73"/>
        <end position="122"/>
    </location>
</feature>
<organism evidence="3">
    <name type="scientific">Tanacetum cinerariifolium</name>
    <name type="common">Dalmatian daisy</name>
    <name type="synonym">Chrysanthemum cinerariifolium</name>
    <dbReference type="NCBI Taxonomy" id="118510"/>
    <lineage>
        <taxon>Eukaryota</taxon>
        <taxon>Viridiplantae</taxon>
        <taxon>Streptophyta</taxon>
        <taxon>Embryophyta</taxon>
        <taxon>Tracheophyta</taxon>
        <taxon>Spermatophyta</taxon>
        <taxon>Magnoliopsida</taxon>
        <taxon>eudicotyledons</taxon>
        <taxon>Gunneridae</taxon>
        <taxon>Pentapetalae</taxon>
        <taxon>asterids</taxon>
        <taxon>campanulids</taxon>
        <taxon>Asterales</taxon>
        <taxon>Asteraceae</taxon>
        <taxon>Asteroideae</taxon>
        <taxon>Anthemideae</taxon>
        <taxon>Anthemidinae</taxon>
        <taxon>Tanacetum</taxon>
    </lineage>
</organism>
<feature type="compositionally biased region" description="Polar residues" evidence="1">
    <location>
        <begin position="100"/>
        <end position="116"/>
    </location>
</feature>
<gene>
    <name evidence="3" type="ORF">Tci_035748</name>
</gene>
<dbReference type="CDD" id="cd09272">
    <property type="entry name" value="RNase_HI_RT_Ty1"/>
    <property type="match status" value="1"/>
</dbReference>
<proteinExistence type="predicted"/>
<sequence length="445" mass="51464">MEAIRFTNTLADEIEIDDSSIYPPDKFLHKDDPSRQYQANFDISYYITPHNHSLTELTKDTYVPEVITLNEQNIPHTEDVKGPPDVTNTKGTQEEEVQNELINSQPTKEPSENNPTKEPLGNNIETLMSITNPSVLEFYRNKVWSLVPLPEGKIAIAPKWVFKNKKYEHETIIKNKARLVAQDFSQEEGINYDETFAPVARIEAIMIFFVFSTYMNFIVYKIDVKSTFLNEKLEEEVYVKQPPSFENSDFLDHVYKLDKAVYGLKQALRTWYEILSTFLIQKKFSEGELTTLYSLTKPKERSYLPKYSNYDGCNIDRKSTSGACQMLGGKLVCWSAKKQQSVAMSSADAEYVIVVGCCANLLWMKIQLSDYDIHYMMVPIFFNNTSSIAISNSPILHSRTKHIDIRYHFIRDHILKGDIELHFIPTEYQLADIFTKPWMNLLSQD</sequence>
<dbReference type="InterPro" id="IPR013103">
    <property type="entry name" value="RVT_2"/>
</dbReference>
<evidence type="ECO:0000256" key="1">
    <source>
        <dbReference type="SAM" id="MobiDB-lite"/>
    </source>
</evidence>